<comment type="caution">
    <text evidence="3">The sequence shown here is derived from an EMBL/GenBank/DDBJ whole genome shotgun (WGS) entry which is preliminary data.</text>
</comment>
<dbReference type="InterPro" id="IPR005532">
    <property type="entry name" value="SUMF_dom"/>
</dbReference>
<name>A3IVY3_9CHRO</name>
<dbReference type="Proteomes" id="UP000003781">
    <property type="component" value="Unassembled WGS sequence"/>
</dbReference>
<keyword evidence="4" id="KW-1185">Reference proteome</keyword>
<dbReference type="SUPFAM" id="SSF56436">
    <property type="entry name" value="C-type lectin-like"/>
    <property type="match status" value="1"/>
</dbReference>
<dbReference type="OrthoDB" id="9768004at2"/>
<dbReference type="InterPro" id="IPR051043">
    <property type="entry name" value="Sulfatase_Mod_Factor_Kinase"/>
</dbReference>
<dbReference type="InterPro" id="IPR042095">
    <property type="entry name" value="SUMF_sf"/>
</dbReference>
<protein>
    <recommendedName>
        <fullName evidence="2">Sulfatase-modifying factor enzyme-like domain-containing protein</fullName>
    </recommendedName>
</protein>
<dbReference type="Gene3D" id="3.90.1580.10">
    <property type="entry name" value="paralog of FGE (formylglycine-generating enzyme)"/>
    <property type="match status" value="1"/>
</dbReference>
<gene>
    <name evidence="3" type="ORF">CY0110_30850</name>
</gene>
<evidence type="ECO:0000313" key="4">
    <source>
        <dbReference type="Proteomes" id="UP000003781"/>
    </source>
</evidence>
<feature type="compositionally biased region" description="Pro residues" evidence="1">
    <location>
        <begin position="125"/>
        <end position="139"/>
    </location>
</feature>
<dbReference type="PANTHER" id="PTHR23150:SF19">
    <property type="entry name" value="FORMYLGLYCINE-GENERATING ENZYME"/>
    <property type="match status" value="1"/>
</dbReference>
<organism evidence="3 4">
    <name type="scientific">Crocosphaera chwakensis CCY0110</name>
    <dbReference type="NCBI Taxonomy" id="391612"/>
    <lineage>
        <taxon>Bacteria</taxon>
        <taxon>Bacillati</taxon>
        <taxon>Cyanobacteriota</taxon>
        <taxon>Cyanophyceae</taxon>
        <taxon>Oscillatoriophycideae</taxon>
        <taxon>Chroococcales</taxon>
        <taxon>Aphanothecaceae</taxon>
        <taxon>Crocosphaera</taxon>
        <taxon>Crocosphaera chwakensis</taxon>
    </lineage>
</organism>
<proteinExistence type="predicted"/>
<accession>A3IVY3</accession>
<feature type="domain" description="Sulfatase-modifying factor enzyme-like" evidence="2">
    <location>
        <begin position="680"/>
        <end position="945"/>
    </location>
</feature>
<dbReference type="EMBL" id="AAXW01000046">
    <property type="protein sequence ID" value="EAZ89369.1"/>
    <property type="molecule type" value="Genomic_DNA"/>
</dbReference>
<evidence type="ECO:0000259" key="2">
    <source>
        <dbReference type="Pfam" id="PF03781"/>
    </source>
</evidence>
<feature type="region of interest" description="Disordered" evidence="1">
    <location>
        <begin position="121"/>
        <end position="143"/>
    </location>
</feature>
<dbReference type="InterPro" id="IPR016187">
    <property type="entry name" value="CTDL_fold"/>
</dbReference>
<dbReference type="eggNOG" id="COG1262">
    <property type="taxonomic scope" value="Bacteria"/>
</dbReference>
<reference evidence="3 4" key="1">
    <citation type="submission" date="2007-03" db="EMBL/GenBank/DDBJ databases">
        <authorList>
            <person name="Stal L."/>
            <person name="Ferriera S."/>
            <person name="Johnson J."/>
            <person name="Kravitz S."/>
            <person name="Beeson K."/>
            <person name="Sutton G."/>
            <person name="Rogers Y.-H."/>
            <person name="Friedman R."/>
            <person name="Frazier M."/>
            <person name="Venter J.C."/>
        </authorList>
    </citation>
    <scope>NUCLEOTIDE SEQUENCE [LARGE SCALE GENOMIC DNA]</scope>
    <source>
        <strain evidence="3 4">CCY0110</strain>
    </source>
</reference>
<dbReference type="PANTHER" id="PTHR23150">
    <property type="entry name" value="SULFATASE MODIFYING FACTOR 1, 2"/>
    <property type="match status" value="1"/>
</dbReference>
<dbReference type="Pfam" id="PF03781">
    <property type="entry name" value="FGE-sulfatase"/>
    <property type="match status" value="1"/>
</dbReference>
<dbReference type="AlphaFoldDB" id="A3IVY3"/>
<dbReference type="RefSeq" id="WP_008277540.1">
    <property type="nucleotide sequence ID" value="NZ_AAXW01000046.1"/>
</dbReference>
<sequence>MTSPLLELFYQLRDEEGFSLSIEQYNCAKNYIVQKFSDHPNSNLITNPNLTNLKTKRICESLWVKSQEEKQKFNEAWEKMLQNDREVKLTTNRDNSIINQQDFAQPIDSKNNYENSTITISQFPQEPPLPPSPSSPLPSPQLTLKDPKIGTALEIRKRWNVLSKNNPDYYPIATAKLQESWEQLHPLPFESPRRQWDLKSTVIEAAKRGFFERVIYQKKQLYRRQIVIFIDRSDSMIPFVGFARLLLHCWQEAASYYFDNVISEEVLTSETGWDSQSLNRTLLNYTPESTSCLIFSDAGAARKRYVEERFSETENILRRLTRRFSRVAWLNPLPYQRWFGTTALDIADLSEDIPNFAMFGLEIKDFDRLIPWLKEEAIPTRHFQPDFSQQWEPYLSDDDFFSPEDRLKLFEQDYDANTCDLLKRSAFPLSLSPDLLYYLRHHQDKNKQPSWYAIADILLSGLVRRVDRELYEMSPDIRKILLEKLSKEQLKTLAHQLQTYIRAQIAENSLLPPNLQHQEWLSLAYLQPSQAVDQLKQALKQALDHNNRVRLVGLTTLLESLSSALEGYEPLLMVTEPLNAYSRGDLTALANALERDIDNEQDLQNGLIEQIQTISPFKFSQLEPLTLNIPTLQFVFTAETVFVDNTGKIIKKQPIKAYYYDEILEGETEENKDDNFANIRMIYIPAGQFFMGTPDEEIEQLSKKYDADYFNQEKLQHLVNVPSFYLSQTPITQAQWKVIASREDLKVEQDLQLEPSNFKGKNRPVEKVSWEEAVEFCQRLSKWTGKGYKLPSEAKWEYACRSVINSPSSVNNEELTLKQWNQQYHQPFHFGPTLTSKIANYRADKTFADEPTGQYRKKTIPVGQFSPNAFGLYDMHGNVWEWCEDDYHSSYDGAPNDGSAWIDENSTRTKILRGGGWIYNPHYCRSAFRNLSNRDNHENDVGFRVMCDAGKTQ</sequence>
<dbReference type="eggNOG" id="COG0457">
    <property type="taxonomic scope" value="Bacteria"/>
</dbReference>
<evidence type="ECO:0000256" key="1">
    <source>
        <dbReference type="SAM" id="MobiDB-lite"/>
    </source>
</evidence>
<dbReference type="GO" id="GO:0120147">
    <property type="term" value="F:formylglycine-generating oxidase activity"/>
    <property type="evidence" value="ECO:0007669"/>
    <property type="project" value="TreeGrafter"/>
</dbReference>
<evidence type="ECO:0000313" key="3">
    <source>
        <dbReference type="EMBL" id="EAZ89369.1"/>
    </source>
</evidence>
<dbReference type="eggNOG" id="COG3825">
    <property type="taxonomic scope" value="Bacteria"/>
</dbReference>